<gene>
    <name evidence="1" type="ORF">HFP15_16160</name>
</gene>
<dbReference type="RefSeq" id="WP_168516295.1">
    <property type="nucleotide sequence ID" value="NZ_JAAXLS010000009.1"/>
</dbReference>
<accession>A0ABX1J4X6</accession>
<evidence type="ECO:0000313" key="2">
    <source>
        <dbReference type="Proteomes" id="UP000715441"/>
    </source>
</evidence>
<dbReference type="Proteomes" id="UP000715441">
    <property type="component" value="Unassembled WGS sequence"/>
</dbReference>
<sequence>MVGTDPYRMNRVVGDAITAALAEAREQWACELERLAYQAFQAGEGTAAGLADAVDLLRGNGVRVVFGGER</sequence>
<comment type="caution">
    <text evidence="1">The sequence shown here is derived from an EMBL/GenBank/DDBJ whole genome shotgun (WGS) entry which is preliminary data.</text>
</comment>
<proteinExistence type="predicted"/>
<evidence type="ECO:0000313" key="1">
    <source>
        <dbReference type="EMBL" id="NKQ54416.1"/>
    </source>
</evidence>
<organism evidence="1 2">
    <name type="scientific">Amycolatopsis acididurans</name>
    <dbReference type="NCBI Taxonomy" id="2724524"/>
    <lineage>
        <taxon>Bacteria</taxon>
        <taxon>Bacillati</taxon>
        <taxon>Actinomycetota</taxon>
        <taxon>Actinomycetes</taxon>
        <taxon>Pseudonocardiales</taxon>
        <taxon>Pseudonocardiaceae</taxon>
        <taxon>Amycolatopsis</taxon>
    </lineage>
</organism>
<protein>
    <submittedName>
        <fullName evidence="1">Uncharacterized protein</fullName>
    </submittedName>
</protein>
<reference evidence="1 2" key="1">
    <citation type="submission" date="2020-04" db="EMBL/GenBank/DDBJ databases">
        <title>Novel species.</title>
        <authorList>
            <person name="Teo W.F.A."/>
            <person name="Lipun K."/>
            <person name="Srisuk N."/>
            <person name="Duangmal K."/>
        </authorList>
    </citation>
    <scope>NUCLEOTIDE SEQUENCE [LARGE SCALE GENOMIC DNA]</scope>
    <source>
        <strain evidence="1 2">K13G38</strain>
    </source>
</reference>
<keyword evidence="2" id="KW-1185">Reference proteome</keyword>
<name>A0ABX1J4X6_9PSEU</name>
<dbReference type="EMBL" id="JAAXLS010000009">
    <property type="protein sequence ID" value="NKQ54416.1"/>
    <property type="molecule type" value="Genomic_DNA"/>
</dbReference>